<dbReference type="RefSeq" id="XP_019543500.3">
    <property type="nucleotide sequence ID" value="XM_019687955.3"/>
</dbReference>
<feature type="compositionally biased region" description="Polar residues" evidence="1">
    <location>
        <begin position="81"/>
        <end position="92"/>
    </location>
</feature>
<reference evidence="2" key="2">
    <citation type="submission" date="2025-05" db="UniProtKB">
        <authorList>
            <consortium name="EnsemblMetazoa"/>
        </authorList>
    </citation>
    <scope>IDENTIFICATION</scope>
    <source>
        <strain evidence="2">Foshan</strain>
    </source>
</reference>
<evidence type="ECO:0000313" key="2">
    <source>
        <dbReference type="EnsemblMetazoa" id="AALFPA23_009374.P12894"/>
    </source>
</evidence>
<dbReference type="EnsemblMetazoa" id="AALFPA23_009374.R12894">
    <property type="protein sequence ID" value="AALFPA23_009374.P12894"/>
    <property type="gene ID" value="AALFPA23_009374"/>
</dbReference>
<proteinExistence type="predicted"/>
<keyword evidence="3" id="KW-1185">Reference proteome</keyword>
<feature type="region of interest" description="Disordered" evidence="1">
    <location>
        <begin position="1"/>
        <end position="98"/>
    </location>
</feature>
<sequence length="203" mass="22380">MTETGYIQNHSESTGASRQCSNMNSSSDEEEGYASPYNYCSSDDDNDPSNRQLLDELPVFSTQSLSPSGRSLSPIDMDTSPPRSSRGNSTYHTPCDSPYGQPCGKDYVTLEEIQARIGMTPPPDVDQCRSSPRLNLETIFEDKFLETPPKAGKEFDVRTNQNLLRKSFRNRTQMLGATTGSAEECVSPIESLSKQFGGKVVLN</sequence>
<protein>
    <submittedName>
        <fullName evidence="2">Uncharacterized protein</fullName>
    </submittedName>
</protein>
<feature type="compositionally biased region" description="Polar residues" evidence="1">
    <location>
        <begin position="1"/>
        <end position="26"/>
    </location>
</feature>
<reference evidence="3" key="1">
    <citation type="journal article" date="2015" name="Proc. Natl. Acad. Sci. U.S.A.">
        <title>Genome sequence of the Asian Tiger mosquito, Aedes albopictus, reveals insights into its biology, genetics, and evolution.</title>
        <authorList>
            <person name="Chen X.G."/>
            <person name="Jiang X."/>
            <person name="Gu J."/>
            <person name="Xu M."/>
            <person name="Wu Y."/>
            <person name="Deng Y."/>
            <person name="Zhang C."/>
            <person name="Bonizzoni M."/>
            <person name="Dermauw W."/>
            <person name="Vontas J."/>
            <person name="Armbruster P."/>
            <person name="Huang X."/>
            <person name="Yang Y."/>
            <person name="Zhang H."/>
            <person name="He W."/>
            <person name="Peng H."/>
            <person name="Liu Y."/>
            <person name="Wu K."/>
            <person name="Chen J."/>
            <person name="Lirakis M."/>
            <person name="Topalis P."/>
            <person name="Van Leeuwen T."/>
            <person name="Hall A.B."/>
            <person name="Jiang X."/>
            <person name="Thorpe C."/>
            <person name="Mueller R.L."/>
            <person name="Sun C."/>
            <person name="Waterhouse R.M."/>
            <person name="Yan G."/>
            <person name="Tu Z.J."/>
            <person name="Fang X."/>
            <person name="James A.A."/>
        </authorList>
    </citation>
    <scope>NUCLEOTIDE SEQUENCE [LARGE SCALE GENOMIC DNA]</scope>
    <source>
        <strain evidence="3">Foshan</strain>
    </source>
</reference>
<dbReference type="GeneID" id="109414173"/>
<evidence type="ECO:0000256" key="1">
    <source>
        <dbReference type="SAM" id="MobiDB-lite"/>
    </source>
</evidence>
<evidence type="ECO:0000313" key="3">
    <source>
        <dbReference type="Proteomes" id="UP000069940"/>
    </source>
</evidence>
<accession>A0ABM1YI58</accession>
<organism evidence="2 3">
    <name type="scientific">Aedes albopictus</name>
    <name type="common">Asian tiger mosquito</name>
    <name type="synonym">Stegomyia albopicta</name>
    <dbReference type="NCBI Taxonomy" id="7160"/>
    <lineage>
        <taxon>Eukaryota</taxon>
        <taxon>Metazoa</taxon>
        <taxon>Ecdysozoa</taxon>
        <taxon>Arthropoda</taxon>
        <taxon>Hexapoda</taxon>
        <taxon>Insecta</taxon>
        <taxon>Pterygota</taxon>
        <taxon>Neoptera</taxon>
        <taxon>Endopterygota</taxon>
        <taxon>Diptera</taxon>
        <taxon>Nematocera</taxon>
        <taxon>Culicoidea</taxon>
        <taxon>Culicidae</taxon>
        <taxon>Culicinae</taxon>
        <taxon>Aedini</taxon>
        <taxon>Aedes</taxon>
        <taxon>Stegomyia</taxon>
    </lineage>
</organism>
<feature type="compositionally biased region" description="Polar residues" evidence="1">
    <location>
        <begin position="60"/>
        <end position="71"/>
    </location>
</feature>
<dbReference type="Proteomes" id="UP000069940">
    <property type="component" value="Unassembled WGS sequence"/>
</dbReference>
<name>A0ABM1YI58_AEDAL</name>